<dbReference type="EMBL" id="LGUS01000181">
    <property type="protein sequence ID" value="KOG32673.1"/>
    <property type="molecule type" value="Genomic_DNA"/>
</dbReference>
<keyword evidence="3" id="KW-1185">Reference proteome</keyword>
<keyword evidence="1" id="KW-1133">Transmembrane helix</keyword>
<dbReference type="RefSeq" id="WP_030044830.1">
    <property type="nucleotide sequence ID" value="NZ_KQ948988.1"/>
</dbReference>
<keyword evidence="1" id="KW-0472">Membrane</keyword>
<evidence type="ECO:0000313" key="2">
    <source>
        <dbReference type="EMBL" id="KOG32673.1"/>
    </source>
</evidence>
<dbReference type="AlphaFoldDB" id="A0A0L8L388"/>
<evidence type="ECO:0000313" key="3">
    <source>
        <dbReference type="Proteomes" id="UP000037251"/>
    </source>
</evidence>
<sequence length="195" mass="20748">MGAPDGTYAIRYGWNARVAGSLLFLALVAAGDFAPGPLAPQDGHVEGLFVPLVAALVLLLSTRRTAVRVGPAGITLRRAAFLGRREVLPWSAIASVALVLTPRAESTLTVLWRGTDTPPPDLPASPALRELDTYLDTQVEPDFVAAFRGTTMTTVGMDLCKVDPVRLRTALRTFAPDVRLFGDLASQGSQGHQDS</sequence>
<dbReference type="OrthoDB" id="4201193at2"/>
<name>A0A0L8L388_9ACTN</name>
<comment type="caution">
    <text evidence="2">The sequence shown here is derived from an EMBL/GenBank/DDBJ whole genome shotgun (WGS) entry which is preliminary data.</text>
</comment>
<reference evidence="3" key="1">
    <citation type="submission" date="2015-07" db="EMBL/GenBank/DDBJ databases">
        <authorList>
            <person name="Ju K.-S."/>
            <person name="Doroghazi J.R."/>
            <person name="Metcalf W.W."/>
        </authorList>
    </citation>
    <scope>NUCLEOTIDE SEQUENCE [LARGE SCALE GENOMIC DNA]</scope>
    <source>
        <strain evidence="3">NRRL 2290</strain>
    </source>
</reference>
<proteinExistence type="predicted"/>
<organism evidence="2 3">
    <name type="scientific">Streptomyces resistomycificus</name>
    <dbReference type="NCBI Taxonomy" id="67356"/>
    <lineage>
        <taxon>Bacteria</taxon>
        <taxon>Bacillati</taxon>
        <taxon>Actinomycetota</taxon>
        <taxon>Actinomycetes</taxon>
        <taxon>Kitasatosporales</taxon>
        <taxon>Streptomycetaceae</taxon>
        <taxon>Streptomyces</taxon>
        <taxon>Streptomyces aurantiacus group</taxon>
    </lineage>
</organism>
<dbReference type="PATRIC" id="fig|67356.5.peg.5595"/>
<accession>A0A0L8L388</accession>
<protein>
    <recommendedName>
        <fullName evidence="4">PH domain-containing protein</fullName>
    </recommendedName>
</protein>
<feature type="transmembrane region" description="Helical" evidence="1">
    <location>
        <begin position="12"/>
        <end position="31"/>
    </location>
</feature>
<evidence type="ECO:0008006" key="4">
    <source>
        <dbReference type="Google" id="ProtNLM"/>
    </source>
</evidence>
<keyword evidence="1" id="KW-0812">Transmembrane</keyword>
<feature type="transmembrane region" description="Helical" evidence="1">
    <location>
        <begin position="43"/>
        <end position="60"/>
    </location>
</feature>
<dbReference type="Proteomes" id="UP000037251">
    <property type="component" value="Unassembled WGS sequence"/>
</dbReference>
<gene>
    <name evidence="2" type="ORF">ADK37_26105</name>
</gene>
<evidence type="ECO:0000256" key="1">
    <source>
        <dbReference type="SAM" id="Phobius"/>
    </source>
</evidence>